<proteinExistence type="predicted"/>
<evidence type="ECO:0000259" key="3">
    <source>
        <dbReference type="Pfam" id="PF24055"/>
    </source>
</evidence>
<dbReference type="Pfam" id="PF24065">
    <property type="entry name" value="REV3_N"/>
    <property type="match status" value="1"/>
</dbReference>
<dbReference type="SUPFAM" id="SSF53098">
    <property type="entry name" value="Ribonuclease H-like"/>
    <property type="match status" value="1"/>
</dbReference>
<dbReference type="GO" id="GO:0042276">
    <property type="term" value="P:error-prone translesion synthesis"/>
    <property type="evidence" value="ECO:0007669"/>
    <property type="project" value="TreeGrafter"/>
</dbReference>
<dbReference type="EMBL" id="OIVN01000726">
    <property type="protein sequence ID" value="SPC84679.1"/>
    <property type="molecule type" value="Genomic_DNA"/>
</dbReference>
<sequence>MADTQADSNVFSVRIVSIDYYMAAPISGLDFCYSSFQGGKVNEVPVIRIYGSTPTGQKTCLHIHKPSKYAPCVLEGDAHTQAVFLALEKALKLKGNAGSKRQHVHGCSLVRARKFYGYHSSEELFVKIYLVAQFLIEAYNPMNHIFPLYSNLCEFEASSHQDVCCVKRQSVCELEGDASIDDILNQQFKNYSSLSQTHSEVKMVQSLVPIWEEEYERTGMRDVAMPSDPSKPLPNDVLRTLSLGLEFESKLIELCGATENTLALNPLEKNVKLLQSMTSATDEGNLVGLGHTNPDNRDGESLKYSKEKDIMGSLSPQGSIREEEIPTEGRDTSIKPLSIDEMRTSAIIETLDPKAGEDINSDDELVRETILSPLLPATTIDKVLEKANMDYESESQKECQDILDSIDDLSDFEGLKEGASHCSDQNHSSISSSEKMIPQIDGSADDLFSVPCAGSTEKSSEIEMRSEFEGFSECQSLQDVGARLTNKHKRKQSIWGSLPFSMMQKVKNDSEPVGFHTIDACVRETKDPINTSFLSGNVAGNCAGRFMKNADTDVHDLKESCTLVGCSVRDLMRRKRSYRVNKTNFQEAYEVKAAHSDSSMYGKLPLLYSSDSLSQASRLKDGNFGSHEKVGDEARIGAITGPVDFTVTGPSQVHTGPWISIERFQQIGSVASSCLQTGMVECGVSGADCSMYESGHKDEPSLVWVHDKSFENLAGTNVTTNSMGLQNQNCSGGKQVGDFILSGFGSSETVVVNTQEKCTELIGMTFCKKPPIADWTDGASENASFTLTTSNPEEDNFGGSSGRVLDDFLPFFEGECREEKELMDKHARISDSNSDQVVIGVPTHCQNDGSYLYLLTPVLSPPSTDSVYRWLLCDEKGAPGGNNVASVDSSPLKGSASSLIGTQSFLPDDCDKAQSFLPDDCEKDLPESGSRSHVKPILDHLYQENPRIFDREMSAFGDGVTTIMQGKGGIAKDKSCSESTQDMSQISGPYGKSKPTPLSQSGFRDPASVGGGQQLTLLSIEVVLFKYGVRTF</sequence>
<dbReference type="InterPro" id="IPR056447">
    <property type="entry name" value="REV3_N"/>
</dbReference>
<dbReference type="Gene3D" id="3.30.342.10">
    <property type="entry name" value="DNA Polymerase, chain B, domain 1"/>
    <property type="match status" value="1"/>
</dbReference>
<feature type="domain" description="DNA polymerase zeta catalytic subunit N-terminal" evidence="4">
    <location>
        <begin position="11"/>
        <end position="64"/>
    </location>
</feature>
<dbReference type="AlphaFoldDB" id="A0A2N9FCW0"/>
<feature type="region of interest" description="Disordered" evidence="2">
    <location>
        <begin position="312"/>
        <end position="332"/>
    </location>
</feature>
<dbReference type="GO" id="GO:0005634">
    <property type="term" value="C:nucleus"/>
    <property type="evidence" value="ECO:0007669"/>
    <property type="project" value="TreeGrafter"/>
</dbReference>
<feature type="compositionally biased region" description="Basic and acidic residues" evidence="2">
    <location>
        <begin position="320"/>
        <end position="332"/>
    </location>
</feature>
<reference evidence="5" key="1">
    <citation type="submission" date="2018-02" db="EMBL/GenBank/DDBJ databases">
        <authorList>
            <person name="Cohen D.B."/>
            <person name="Kent A.D."/>
        </authorList>
    </citation>
    <scope>NUCLEOTIDE SEQUENCE</scope>
</reference>
<dbReference type="GO" id="GO:0003887">
    <property type="term" value="F:DNA-directed DNA polymerase activity"/>
    <property type="evidence" value="ECO:0007669"/>
    <property type="project" value="UniProtKB-EC"/>
</dbReference>
<dbReference type="GO" id="GO:0016035">
    <property type="term" value="C:zeta DNA polymerase complex"/>
    <property type="evidence" value="ECO:0007669"/>
    <property type="project" value="InterPro"/>
</dbReference>
<dbReference type="InterPro" id="IPR030559">
    <property type="entry name" value="PolZ_Rev3"/>
</dbReference>
<evidence type="ECO:0000313" key="5">
    <source>
        <dbReference type="EMBL" id="SPC84679.1"/>
    </source>
</evidence>
<gene>
    <name evidence="5" type="ORF">FSB_LOCUS12561</name>
</gene>
<feature type="compositionally biased region" description="Polar residues" evidence="2">
    <location>
        <begin position="977"/>
        <end position="987"/>
    </location>
</feature>
<organism evidence="5">
    <name type="scientific">Fagus sylvatica</name>
    <name type="common">Beechnut</name>
    <dbReference type="NCBI Taxonomy" id="28930"/>
    <lineage>
        <taxon>Eukaryota</taxon>
        <taxon>Viridiplantae</taxon>
        <taxon>Streptophyta</taxon>
        <taxon>Embryophyta</taxon>
        <taxon>Tracheophyta</taxon>
        <taxon>Spermatophyta</taxon>
        <taxon>Magnoliopsida</taxon>
        <taxon>eudicotyledons</taxon>
        <taxon>Gunneridae</taxon>
        <taxon>Pentapetalae</taxon>
        <taxon>rosids</taxon>
        <taxon>fabids</taxon>
        <taxon>Fagales</taxon>
        <taxon>Fagaceae</taxon>
        <taxon>Fagus</taxon>
    </lineage>
</organism>
<evidence type="ECO:0000256" key="1">
    <source>
        <dbReference type="ARBA" id="ARBA00049244"/>
    </source>
</evidence>
<dbReference type="PANTHER" id="PTHR45812:SF1">
    <property type="entry name" value="DNA POLYMERASE ZETA CATALYTIC SUBUNIT"/>
    <property type="match status" value="1"/>
</dbReference>
<dbReference type="Pfam" id="PF24055">
    <property type="entry name" value="POL3_N"/>
    <property type="match status" value="1"/>
</dbReference>
<evidence type="ECO:0000256" key="2">
    <source>
        <dbReference type="SAM" id="MobiDB-lite"/>
    </source>
</evidence>
<feature type="region of interest" description="Disordered" evidence="2">
    <location>
        <begin position="970"/>
        <end position="1006"/>
    </location>
</feature>
<evidence type="ECO:0000259" key="4">
    <source>
        <dbReference type="Pfam" id="PF24065"/>
    </source>
</evidence>
<comment type="catalytic activity">
    <reaction evidence="1">
        <text>DNA(n) + a 2'-deoxyribonucleoside 5'-triphosphate = DNA(n+1) + diphosphate</text>
        <dbReference type="Rhea" id="RHEA:22508"/>
        <dbReference type="Rhea" id="RHEA-COMP:17339"/>
        <dbReference type="Rhea" id="RHEA-COMP:17340"/>
        <dbReference type="ChEBI" id="CHEBI:33019"/>
        <dbReference type="ChEBI" id="CHEBI:61560"/>
        <dbReference type="ChEBI" id="CHEBI:173112"/>
        <dbReference type="EC" id="2.7.7.7"/>
    </reaction>
</comment>
<name>A0A2N9FCW0_FAGSY</name>
<dbReference type="InterPro" id="IPR012337">
    <property type="entry name" value="RNaseH-like_sf"/>
</dbReference>
<protein>
    <submittedName>
        <fullName evidence="5">Uncharacterized protein</fullName>
    </submittedName>
</protein>
<feature type="domain" description="DNA polymerase delta/zeta catalytic subunit N-terminal" evidence="3">
    <location>
        <begin position="75"/>
        <end position="131"/>
    </location>
</feature>
<accession>A0A2N9FCW0</accession>
<dbReference type="PANTHER" id="PTHR45812">
    <property type="entry name" value="DNA POLYMERASE ZETA CATALYTIC SUBUNIT"/>
    <property type="match status" value="1"/>
</dbReference>
<dbReference type="GO" id="GO:0000724">
    <property type="term" value="P:double-strand break repair via homologous recombination"/>
    <property type="evidence" value="ECO:0007669"/>
    <property type="project" value="TreeGrafter"/>
</dbReference>
<dbReference type="InterPro" id="IPR056435">
    <property type="entry name" value="DPOD/Z_N"/>
</dbReference>